<dbReference type="Gene3D" id="3.40.50.300">
    <property type="entry name" value="P-loop containing nucleotide triphosphate hydrolases"/>
    <property type="match status" value="1"/>
</dbReference>
<dbReference type="AlphaFoldDB" id="A0A8T0A085"/>
<dbReference type="InterPro" id="IPR027417">
    <property type="entry name" value="P-loop_NTPase"/>
</dbReference>
<dbReference type="OrthoDB" id="775260at2759"/>
<dbReference type="PANTHER" id="PTHR11088:SF89">
    <property type="entry name" value="TRNA DIMETHYLALLYLTRANSFERASE"/>
    <property type="match status" value="1"/>
</dbReference>
<dbReference type="GO" id="GO:0005739">
    <property type="term" value="C:mitochondrion"/>
    <property type="evidence" value="ECO:0007669"/>
    <property type="project" value="TreeGrafter"/>
</dbReference>
<dbReference type="PROSITE" id="PS00028">
    <property type="entry name" value="ZINC_FINGER_C2H2_1"/>
    <property type="match status" value="1"/>
</dbReference>
<evidence type="ECO:0000259" key="6">
    <source>
        <dbReference type="PROSITE" id="PS00028"/>
    </source>
</evidence>
<name>A0A8T0A085_9BILA</name>
<dbReference type="EMBL" id="JABEBT010000005">
    <property type="protein sequence ID" value="KAF7639421.1"/>
    <property type="molecule type" value="Genomic_DNA"/>
</dbReference>
<dbReference type="InterPro" id="IPR036236">
    <property type="entry name" value="Znf_C2H2_sf"/>
</dbReference>
<comment type="similarity">
    <text evidence="1 5">Belongs to the IPP transferase family.</text>
</comment>
<dbReference type="GO" id="GO:0005524">
    <property type="term" value="F:ATP binding"/>
    <property type="evidence" value="ECO:0007669"/>
    <property type="project" value="UniProtKB-KW"/>
</dbReference>
<dbReference type="Gene3D" id="1.10.20.140">
    <property type="match status" value="1"/>
</dbReference>
<dbReference type="PANTHER" id="PTHR11088">
    <property type="entry name" value="TRNA DIMETHYLALLYLTRANSFERASE"/>
    <property type="match status" value="1"/>
</dbReference>
<dbReference type="Pfam" id="PF12874">
    <property type="entry name" value="zf-met"/>
    <property type="match status" value="1"/>
</dbReference>
<dbReference type="SUPFAM" id="SSF52540">
    <property type="entry name" value="P-loop containing nucleoside triphosphate hydrolases"/>
    <property type="match status" value="2"/>
</dbReference>
<gene>
    <name evidence="7" type="ORF">Mgra_00001093</name>
</gene>
<keyword evidence="3 5" id="KW-0547">Nucleotide-binding</keyword>
<dbReference type="GO" id="GO:0006400">
    <property type="term" value="P:tRNA modification"/>
    <property type="evidence" value="ECO:0007669"/>
    <property type="project" value="TreeGrafter"/>
</dbReference>
<feature type="domain" description="C2H2-type" evidence="6">
    <location>
        <begin position="393"/>
        <end position="415"/>
    </location>
</feature>
<dbReference type="Proteomes" id="UP000605970">
    <property type="component" value="Unassembled WGS sequence"/>
</dbReference>
<accession>A0A8T0A085</accession>
<evidence type="ECO:0000256" key="3">
    <source>
        <dbReference type="ARBA" id="ARBA00022741"/>
    </source>
</evidence>
<evidence type="ECO:0000313" key="7">
    <source>
        <dbReference type="EMBL" id="KAF7639421.1"/>
    </source>
</evidence>
<evidence type="ECO:0000256" key="5">
    <source>
        <dbReference type="RuleBase" id="RU003785"/>
    </source>
</evidence>
<evidence type="ECO:0000256" key="4">
    <source>
        <dbReference type="ARBA" id="ARBA00022840"/>
    </source>
</evidence>
<comment type="caution">
    <text evidence="7">The sequence shown here is derived from an EMBL/GenBank/DDBJ whole genome shotgun (WGS) entry which is preliminary data.</text>
</comment>
<dbReference type="Pfam" id="PF01715">
    <property type="entry name" value="IPPT"/>
    <property type="match status" value="1"/>
</dbReference>
<evidence type="ECO:0000256" key="1">
    <source>
        <dbReference type="ARBA" id="ARBA00005842"/>
    </source>
</evidence>
<dbReference type="NCBIfam" id="TIGR00174">
    <property type="entry name" value="miaA"/>
    <property type="match status" value="1"/>
</dbReference>
<evidence type="ECO:0000313" key="8">
    <source>
        <dbReference type="Proteomes" id="UP000605970"/>
    </source>
</evidence>
<sequence>MTSSPYSYSIDNPLIVISGCTGTGKSDLGVAIAKEFNGEIINADSMQIYKGLDISSNKISTEEMEGIPHHLLGFLEPTNSNYNVQNFRNDALNILNKIWSEQKLPILVGGTAYYIESVIFDNNLIATGDREKGDLIRQELLNEFPTVDLLYQELQRVDPVTAAELHRNNKHRVLRALEIYRSTGKTKSEHEKLQKLEAPGFDHFYTRLRFKNTFLINLDMEKDVLNERLNKRVDKMMERGLLKEVADFYDQWFGKVDKFGIMQIIGPKEFLPYLRLNSVERNCCRGDDILDKCKEKLKIRNRQYSQRQRLWFYNRILNRGQYREIPKSLALNSSKDFHGKLVPFAIKQVKQFLSGEEIDDEKTCNGLLYKLPPLGEGFKQPDYMENRKKIFLCDICGTEVQGKIHWKQHLEGRKHKNNLEKSKNRIEIKG</sequence>
<dbReference type="InterPro" id="IPR018022">
    <property type="entry name" value="IPT"/>
</dbReference>
<dbReference type="HAMAP" id="MF_00185">
    <property type="entry name" value="IPP_trans"/>
    <property type="match status" value="1"/>
</dbReference>
<reference evidence="7" key="1">
    <citation type="journal article" date="2020" name="Ecol. Evol.">
        <title>Genome structure and content of the rice root-knot nematode (Meloidogyne graminicola).</title>
        <authorList>
            <person name="Phan N.T."/>
            <person name="Danchin E.G.J."/>
            <person name="Klopp C."/>
            <person name="Perfus-Barbeoch L."/>
            <person name="Kozlowski D.K."/>
            <person name="Koutsovoulos G.D."/>
            <person name="Lopez-Roques C."/>
            <person name="Bouchez O."/>
            <person name="Zahm M."/>
            <person name="Besnard G."/>
            <person name="Bellafiore S."/>
        </authorList>
    </citation>
    <scope>NUCLEOTIDE SEQUENCE</scope>
    <source>
        <strain evidence="7">VN-18</strain>
    </source>
</reference>
<dbReference type="GO" id="GO:0052381">
    <property type="term" value="F:tRNA dimethylallyltransferase activity"/>
    <property type="evidence" value="ECO:0007669"/>
    <property type="project" value="InterPro"/>
</dbReference>
<keyword evidence="2 5" id="KW-0808">Transferase</keyword>
<dbReference type="SUPFAM" id="SSF57667">
    <property type="entry name" value="beta-beta-alpha zinc fingers"/>
    <property type="match status" value="1"/>
</dbReference>
<dbReference type="InterPro" id="IPR039657">
    <property type="entry name" value="Dimethylallyltransferase"/>
</dbReference>
<evidence type="ECO:0000256" key="2">
    <source>
        <dbReference type="ARBA" id="ARBA00022679"/>
    </source>
</evidence>
<organism evidence="7 8">
    <name type="scientific">Meloidogyne graminicola</name>
    <dbReference type="NCBI Taxonomy" id="189291"/>
    <lineage>
        <taxon>Eukaryota</taxon>
        <taxon>Metazoa</taxon>
        <taxon>Ecdysozoa</taxon>
        <taxon>Nematoda</taxon>
        <taxon>Chromadorea</taxon>
        <taxon>Rhabditida</taxon>
        <taxon>Tylenchina</taxon>
        <taxon>Tylenchomorpha</taxon>
        <taxon>Tylenchoidea</taxon>
        <taxon>Meloidogynidae</taxon>
        <taxon>Meloidogyninae</taxon>
        <taxon>Meloidogyne</taxon>
    </lineage>
</organism>
<dbReference type="CDD" id="cd02019">
    <property type="entry name" value="NK"/>
    <property type="match status" value="1"/>
</dbReference>
<protein>
    <submittedName>
        <fullName evidence="7">C2H2-type domain-containing protein</fullName>
    </submittedName>
</protein>
<dbReference type="InterPro" id="IPR013087">
    <property type="entry name" value="Znf_C2H2_type"/>
</dbReference>
<proteinExistence type="inferred from homology"/>
<dbReference type="Gene3D" id="3.30.160.60">
    <property type="entry name" value="Classic Zinc Finger"/>
    <property type="match status" value="1"/>
</dbReference>
<keyword evidence="8" id="KW-1185">Reference proteome</keyword>
<keyword evidence="4 5" id="KW-0067">ATP-binding</keyword>